<dbReference type="OrthoDB" id="538336at2759"/>
<name>A0A9P7EF67_9AGAM</name>
<reference evidence="1" key="1">
    <citation type="journal article" date="2020" name="New Phytol.">
        <title>Comparative genomics reveals dynamic genome evolution in host specialist ectomycorrhizal fungi.</title>
        <authorList>
            <person name="Lofgren L.A."/>
            <person name="Nguyen N.H."/>
            <person name="Vilgalys R."/>
            <person name="Ruytinx J."/>
            <person name="Liao H.L."/>
            <person name="Branco S."/>
            <person name="Kuo A."/>
            <person name="LaButti K."/>
            <person name="Lipzen A."/>
            <person name="Andreopoulos W."/>
            <person name="Pangilinan J."/>
            <person name="Riley R."/>
            <person name="Hundley H."/>
            <person name="Na H."/>
            <person name="Barry K."/>
            <person name="Grigoriev I.V."/>
            <person name="Stajich J.E."/>
            <person name="Kennedy P.G."/>
        </authorList>
    </citation>
    <scope>NUCLEOTIDE SEQUENCE</scope>
    <source>
        <strain evidence="1">MN1</strain>
    </source>
</reference>
<evidence type="ECO:0000313" key="2">
    <source>
        <dbReference type="Proteomes" id="UP000807769"/>
    </source>
</evidence>
<keyword evidence="2" id="KW-1185">Reference proteome</keyword>
<gene>
    <name evidence="1" type="ORF">BJ212DRAFT_1495432</name>
</gene>
<accession>A0A9P7EF67</accession>
<sequence length="92" mass="10953">MFTRRTVMRMEDTALSVALPRLDEWLAAMEVEPYLSPPIISDGCWEKFGETLPVIAPLMVRYQRSRLWFWSQLYFEALGRLMTLHKNMVDLW</sequence>
<dbReference type="Proteomes" id="UP000807769">
    <property type="component" value="Unassembled WGS sequence"/>
</dbReference>
<dbReference type="RefSeq" id="XP_041194780.1">
    <property type="nucleotide sequence ID" value="XM_041341530.1"/>
</dbReference>
<organism evidence="1 2">
    <name type="scientific">Suillus subaureus</name>
    <dbReference type="NCBI Taxonomy" id="48587"/>
    <lineage>
        <taxon>Eukaryota</taxon>
        <taxon>Fungi</taxon>
        <taxon>Dikarya</taxon>
        <taxon>Basidiomycota</taxon>
        <taxon>Agaricomycotina</taxon>
        <taxon>Agaricomycetes</taxon>
        <taxon>Agaricomycetidae</taxon>
        <taxon>Boletales</taxon>
        <taxon>Suillineae</taxon>
        <taxon>Suillaceae</taxon>
        <taxon>Suillus</taxon>
    </lineage>
</organism>
<dbReference type="EMBL" id="JABBWG010000010">
    <property type="protein sequence ID" value="KAG1819103.1"/>
    <property type="molecule type" value="Genomic_DNA"/>
</dbReference>
<protein>
    <submittedName>
        <fullName evidence="1">Uncharacterized protein</fullName>
    </submittedName>
</protein>
<dbReference type="AlphaFoldDB" id="A0A9P7EF67"/>
<dbReference type="GeneID" id="64635546"/>
<evidence type="ECO:0000313" key="1">
    <source>
        <dbReference type="EMBL" id="KAG1819103.1"/>
    </source>
</evidence>
<proteinExistence type="predicted"/>
<comment type="caution">
    <text evidence="1">The sequence shown here is derived from an EMBL/GenBank/DDBJ whole genome shotgun (WGS) entry which is preliminary data.</text>
</comment>